<reference evidence="1" key="1">
    <citation type="submission" date="2023-06" db="EMBL/GenBank/DDBJ databases">
        <title>Genome-scale phylogeny and comparative genomics of the fungal order Sordariales.</title>
        <authorList>
            <consortium name="Lawrence Berkeley National Laboratory"/>
            <person name="Hensen N."/>
            <person name="Bonometti L."/>
            <person name="Westerberg I."/>
            <person name="Brannstrom I.O."/>
            <person name="Guillou S."/>
            <person name="Cros-Aarteil S."/>
            <person name="Calhoun S."/>
            <person name="Haridas S."/>
            <person name="Kuo A."/>
            <person name="Mondo S."/>
            <person name="Pangilinan J."/>
            <person name="Riley R."/>
            <person name="Labutti K."/>
            <person name="Andreopoulos B."/>
            <person name="Lipzen A."/>
            <person name="Chen C."/>
            <person name="Yanf M."/>
            <person name="Daum C."/>
            <person name="Ng V."/>
            <person name="Clum A."/>
            <person name="Steindorff A."/>
            <person name="Ohm R."/>
            <person name="Martin F."/>
            <person name="Silar P."/>
            <person name="Natvig D."/>
            <person name="Lalanne C."/>
            <person name="Gautier V."/>
            <person name="Ament-Velasquez S.L."/>
            <person name="Kruys A."/>
            <person name="Hutchinson M.I."/>
            <person name="Powell A.J."/>
            <person name="Barry K."/>
            <person name="Miller A.N."/>
            <person name="Grigoriev I.V."/>
            <person name="Debuchy R."/>
            <person name="Gladieux P."/>
            <person name="Thoren M.H."/>
            <person name="Johannesson H."/>
        </authorList>
    </citation>
    <scope>NUCLEOTIDE SEQUENCE</scope>
    <source>
        <strain evidence="1">SMH2532-1</strain>
    </source>
</reference>
<dbReference type="AlphaFoldDB" id="A0AA40CP14"/>
<name>A0AA40CP14_9PEZI</name>
<keyword evidence="2" id="KW-1185">Reference proteome</keyword>
<dbReference type="Proteomes" id="UP001174936">
    <property type="component" value="Unassembled WGS sequence"/>
</dbReference>
<sequence length="294" mass="32976">DLTHEILRLQTLRSSQDSFRFIPPSKCPAPRMESGAASFAPPAHVATSAASATLETSTKTPAIPTTSVAPEEQRAIRARMEVHAEGARRMWVLARIAREDVSLAEPANWKKALDEGKTGVFETMMKHGRESITEAAVQYHIDRLLFRKFFPGGNLAFFELFRDGIDLLGDHLPNSKEYDEYLISQKADMSALRKIRLDRSGVWAKKREGHIGVRIKDGTIWEETALEAFIRFWQDIVLPNWVDAIQRHLGKSQHAHSAIPESDLAARHQIELAKMVGKYTSKASDVRAVKAKVV</sequence>
<dbReference type="EMBL" id="JAULSV010000004">
    <property type="protein sequence ID" value="KAK0645457.1"/>
    <property type="molecule type" value="Genomic_DNA"/>
</dbReference>
<accession>A0AA40CP14</accession>
<evidence type="ECO:0000313" key="2">
    <source>
        <dbReference type="Proteomes" id="UP001174936"/>
    </source>
</evidence>
<gene>
    <name evidence="1" type="ORF">B0T16DRAFT_509199</name>
</gene>
<protein>
    <submittedName>
        <fullName evidence="1">Uncharacterized protein</fullName>
    </submittedName>
</protein>
<evidence type="ECO:0000313" key="1">
    <source>
        <dbReference type="EMBL" id="KAK0645457.1"/>
    </source>
</evidence>
<proteinExistence type="predicted"/>
<organism evidence="1 2">
    <name type="scientific">Cercophora newfieldiana</name>
    <dbReference type="NCBI Taxonomy" id="92897"/>
    <lineage>
        <taxon>Eukaryota</taxon>
        <taxon>Fungi</taxon>
        <taxon>Dikarya</taxon>
        <taxon>Ascomycota</taxon>
        <taxon>Pezizomycotina</taxon>
        <taxon>Sordariomycetes</taxon>
        <taxon>Sordariomycetidae</taxon>
        <taxon>Sordariales</taxon>
        <taxon>Lasiosphaeriaceae</taxon>
        <taxon>Cercophora</taxon>
    </lineage>
</organism>
<feature type="non-terminal residue" evidence="1">
    <location>
        <position position="1"/>
    </location>
</feature>
<comment type="caution">
    <text evidence="1">The sequence shown here is derived from an EMBL/GenBank/DDBJ whole genome shotgun (WGS) entry which is preliminary data.</text>
</comment>